<dbReference type="PANTHER" id="PTHR37611:SF4">
    <property type="entry name" value="OS06G0538400 PROTEIN"/>
    <property type="match status" value="1"/>
</dbReference>
<proteinExistence type="predicted"/>
<dbReference type="PANTHER" id="PTHR37611">
    <property type="entry name" value="VIRUS-SPECIFIC-SIGNALING-PATHWAY REGULATED PROTEIN-RELATED"/>
    <property type="match status" value="1"/>
</dbReference>
<protein>
    <submittedName>
        <fullName evidence="1">Uncharacterized protein</fullName>
    </submittedName>
</protein>
<keyword evidence="2" id="KW-1185">Reference proteome</keyword>
<dbReference type="EMBL" id="CM017328">
    <property type="protein sequence ID" value="KAE8124602.1"/>
    <property type="molecule type" value="Genomic_DNA"/>
</dbReference>
<sequence>MASPMTESLACNSTGDADFQGIEVSEIDGAMLMSFLEESQGEERDEDGLNSIIRSLEAEINSDTTNGQDLALDPEFIGDVEDGRLRRHMDGHDCAVPHDQLGFGWVDMEPVPWYMEPCEIEMDGVIEFGGLSDYSHMNYGIALDQEQGYRSLWQETYDTIMYD</sequence>
<dbReference type="AlphaFoldDB" id="A0A5N6RQR0"/>
<dbReference type="Proteomes" id="UP000327013">
    <property type="component" value="Chromosome 8"/>
</dbReference>
<reference evidence="1 2" key="1">
    <citation type="submission" date="2019-06" db="EMBL/GenBank/DDBJ databases">
        <title>A chromosomal-level reference genome of Carpinus fangiana (Coryloideae, Betulaceae).</title>
        <authorList>
            <person name="Yang X."/>
            <person name="Wang Z."/>
            <person name="Zhang L."/>
            <person name="Hao G."/>
            <person name="Liu J."/>
            <person name="Yang Y."/>
        </authorList>
    </citation>
    <scope>NUCLEOTIDE SEQUENCE [LARGE SCALE GENOMIC DNA]</scope>
    <source>
        <strain evidence="1">Cfa_2016G</strain>
        <tissue evidence="1">Leaf</tissue>
    </source>
</reference>
<evidence type="ECO:0000313" key="1">
    <source>
        <dbReference type="EMBL" id="KAE8124602.1"/>
    </source>
</evidence>
<dbReference type="OrthoDB" id="691231at2759"/>
<accession>A0A5N6RQR0</accession>
<name>A0A5N6RQR0_9ROSI</name>
<evidence type="ECO:0000313" key="2">
    <source>
        <dbReference type="Proteomes" id="UP000327013"/>
    </source>
</evidence>
<organism evidence="1 2">
    <name type="scientific">Carpinus fangiana</name>
    <dbReference type="NCBI Taxonomy" id="176857"/>
    <lineage>
        <taxon>Eukaryota</taxon>
        <taxon>Viridiplantae</taxon>
        <taxon>Streptophyta</taxon>
        <taxon>Embryophyta</taxon>
        <taxon>Tracheophyta</taxon>
        <taxon>Spermatophyta</taxon>
        <taxon>Magnoliopsida</taxon>
        <taxon>eudicotyledons</taxon>
        <taxon>Gunneridae</taxon>
        <taxon>Pentapetalae</taxon>
        <taxon>rosids</taxon>
        <taxon>fabids</taxon>
        <taxon>Fagales</taxon>
        <taxon>Betulaceae</taxon>
        <taxon>Carpinus</taxon>
    </lineage>
</organism>
<gene>
    <name evidence="1" type="ORF">FH972_019469</name>
</gene>